<feature type="signal peptide" evidence="1">
    <location>
        <begin position="1"/>
        <end position="23"/>
    </location>
</feature>
<proteinExistence type="evidence at transcript level"/>
<organism evidence="2">
    <name type="scientific">Ornithodoros coriaceus</name>
    <name type="common">Soft tick</name>
    <name type="synonym">Argasid tick</name>
    <dbReference type="NCBI Taxonomy" id="92741"/>
    <lineage>
        <taxon>Eukaryota</taxon>
        <taxon>Metazoa</taxon>
        <taxon>Ecdysozoa</taxon>
        <taxon>Arthropoda</taxon>
        <taxon>Chelicerata</taxon>
        <taxon>Arachnida</taxon>
        <taxon>Acari</taxon>
        <taxon>Parasitiformes</taxon>
        <taxon>Ixodida</taxon>
        <taxon>Ixodoidea</taxon>
        <taxon>Argasidae</taxon>
        <taxon>Ornithodorinae</taxon>
        <taxon>Ornithodoros</taxon>
    </lineage>
</organism>
<dbReference type="EMBL" id="EU574838">
    <property type="protein sequence ID" value="ACB70345.1"/>
    <property type="molecule type" value="mRNA"/>
</dbReference>
<name>B2D2A4_ORNCO</name>
<evidence type="ECO:0000313" key="2">
    <source>
        <dbReference type="EMBL" id="ACB70345.1"/>
    </source>
</evidence>
<protein>
    <submittedName>
        <fullName evidence="2">Salivary cystatin</fullName>
    </submittedName>
</protein>
<accession>B2D2A4</accession>
<reference evidence="2" key="2">
    <citation type="submission" date="2008-03" db="EMBL/GenBank/DDBJ databases">
        <authorList>
            <person name="Li K.S."/>
            <person name="Guan Y."/>
            <person name="Wang J."/>
            <person name="Smith G.J.D."/>
            <person name="Xu K.M."/>
            <person name="Duan L."/>
            <person name="Rahardjo A.P."/>
            <person name="Puthavathana P."/>
            <person name="Buranathai C."/>
            <person name="Nguyen T.D."/>
            <person name="Estoepangestie A.T.S."/>
            <person name="Chaisingh A."/>
            <person name="Auewarakul P."/>
            <person name="Long H.T."/>
            <person name="Hanh N.T.H."/>
            <person name="Lim W."/>
            <person name="Webby R.J."/>
            <person name="Poon L.L.M."/>
            <person name="Chen H."/>
            <person name="Shortridge K.F."/>
            <person name="Yuen K.Y."/>
            <person name="Webster R.G."/>
            <person name="Peiris J.S.M."/>
        </authorList>
    </citation>
    <scope>NUCLEOTIDE SEQUENCE</scope>
    <source>
        <tissue evidence="2">Salivary glands</tissue>
    </source>
</reference>
<reference evidence="2" key="1">
    <citation type="journal article" date="2008" name="J. Proteomics">
        <title>An insight into the salivary transcriptome and proteome of the soft tick and vector of epizootic bovine abortion, Ornithodoros coriaceus.</title>
        <authorList>
            <person name="Francischetti I.M."/>
            <person name="Meng Z."/>
            <person name="Mans B.J."/>
            <person name="Gudderra N."/>
            <person name="Hall M."/>
            <person name="Veenstra T.D."/>
            <person name="Pham V.M."/>
            <person name="Kotsyfakis M."/>
            <person name="Ribeiro J.M."/>
        </authorList>
    </citation>
    <scope>NUCLEOTIDE SEQUENCE</scope>
    <source>
        <tissue evidence="2">Salivary glands</tissue>
    </source>
</reference>
<keyword evidence="1" id="KW-0732">Signal</keyword>
<sequence>MSGKMGVVVLGIVFLQLTNICVANEAKAGRWSPRNASKAFYSALAKIAASVSSKEHGKNYTVVKVLEAYEKTSPVHKYKLKMEVDLGTCKGKPKRKDSTRKPQGKDCKRICTAVIHIPSVMKKGEKTRLDTRVTSFGCQ</sequence>
<dbReference type="SUPFAM" id="SSF54403">
    <property type="entry name" value="Cystatin/monellin"/>
    <property type="match status" value="1"/>
</dbReference>
<dbReference type="SMR" id="B2D2A4"/>
<dbReference type="AlphaFoldDB" id="B2D2A4"/>
<evidence type="ECO:0000256" key="1">
    <source>
        <dbReference type="SAM" id="SignalP"/>
    </source>
</evidence>
<dbReference type="Gene3D" id="3.10.450.10">
    <property type="match status" value="1"/>
</dbReference>
<dbReference type="InterPro" id="IPR046350">
    <property type="entry name" value="Cystatin_sf"/>
</dbReference>
<feature type="chain" id="PRO_5002776025" evidence="1">
    <location>
        <begin position="24"/>
        <end position="139"/>
    </location>
</feature>